<dbReference type="EMBL" id="FQXJ01000004">
    <property type="protein sequence ID" value="SHH65643.1"/>
    <property type="molecule type" value="Genomic_DNA"/>
</dbReference>
<dbReference type="GO" id="GO:0005886">
    <property type="term" value="C:plasma membrane"/>
    <property type="evidence" value="ECO:0007669"/>
    <property type="project" value="TreeGrafter"/>
</dbReference>
<dbReference type="FunFam" id="3.30.70.270:FF:000001">
    <property type="entry name" value="Diguanylate cyclase domain protein"/>
    <property type="match status" value="1"/>
</dbReference>
<accession>A0A1M5USF9</accession>
<keyword evidence="1" id="KW-0812">Transmembrane</keyword>
<organism evidence="3 4">
    <name type="scientific">Desulfosporosinus lacus DSM 15449</name>
    <dbReference type="NCBI Taxonomy" id="1121420"/>
    <lineage>
        <taxon>Bacteria</taxon>
        <taxon>Bacillati</taxon>
        <taxon>Bacillota</taxon>
        <taxon>Clostridia</taxon>
        <taxon>Eubacteriales</taxon>
        <taxon>Desulfitobacteriaceae</taxon>
        <taxon>Desulfosporosinus</taxon>
    </lineage>
</organism>
<dbReference type="PANTHER" id="PTHR45138">
    <property type="entry name" value="REGULATORY COMPONENTS OF SENSORY TRANSDUCTION SYSTEM"/>
    <property type="match status" value="1"/>
</dbReference>
<evidence type="ECO:0000256" key="1">
    <source>
        <dbReference type="SAM" id="Phobius"/>
    </source>
</evidence>
<dbReference type="SMART" id="SM00267">
    <property type="entry name" value="GGDEF"/>
    <property type="match status" value="1"/>
</dbReference>
<dbReference type="GO" id="GO:0043709">
    <property type="term" value="P:cell adhesion involved in single-species biofilm formation"/>
    <property type="evidence" value="ECO:0007669"/>
    <property type="project" value="TreeGrafter"/>
</dbReference>
<dbReference type="GO" id="GO:0052621">
    <property type="term" value="F:diguanylate cyclase activity"/>
    <property type="evidence" value="ECO:0007669"/>
    <property type="project" value="TreeGrafter"/>
</dbReference>
<dbReference type="Proteomes" id="UP000183954">
    <property type="component" value="Unassembled WGS sequence"/>
</dbReference>
<keyword evidence="4" id="KW-1185">Reference proteome</keyword>
<dbReference type="AlphaFoldDB" id="A0A1M5USF9"/>
<dbReference type="InterPro" id="IPR050469">
    <property type="entry name" value="Diguanylate_Cyclase"/>
</dbReference>
<feature type="transmembrane region" description="Helical" evidence="1">
    <location>
        <begin position="38"/>
        <end position="56"/>
    </location>
</feature>
<keyword evidence="1" id="KW-0472">Membrane</keyword>
<evidence type="ECO:0000259" key="2">
    <source>
        <dbReference type="PROSITE" id="PS50887"/>
    </source>
</evidence>
<sequence length="231" mass="26806">MVKRSRSTLTHTRYKLRAFLFAIGYFISLIILQGITNYWVRTAGVIFIAAGTMLVIHRIAYDRRRLLELATLDELTGLGNFKAYKERIRCESQRALRKQKPLTLILVDLDRFKNYNDTFGHRAGNELLHSTGQIFRDAVRTMDGVYRFGGDEFAFVLPETNYEEARQIAQRVRHSFETLPNRGRVTLSMGMAIYRDEPIEEFFDRVDHLLYTVKANGGNCCLVESRKHKFG</sequence>
<dbReference type="NCBIfam" id="TIGR00254">
    <property type="entry name" value="GGDEF"/>
    <property type="match status" value="1"/>
</dbReference>
<keyword evidence="1" id="KW-1133">Transmembrane helix</keyword>
<dbReference type="InterPro" id="IPR000160">
    <property type="entry name" value="GGDEF_dom"/>
</dbReference>
<feature type="domain" description="GGDEF" evidence="2">
    <location>
        <begin position="100"/>
        <end position="226"/>
    </location>
</feature>
<dbReference type="OrthoDB" id="9783388at2"/>
<dbReference type="PROSITE" id="PS50887">
    <property type="entry name" value="GGDEF"/>
    <property type="match status" value="1"/>
</dbReference>
<dbReference type="Gene3D" id="3.30.70.270">
    <property type="match status" value="1"/>
</dbReference>
<proteinExistence type="predicted"/>
<protein>
    <submittedName>
        <fullName evidence="3">Diguanylate cyclase (GGDEF) domain-containing protein</fullName>
    </submittedName>
</protein>
<name>A0A1M5USF9_9FIRM</name>
<dbReference type="CDD" id="cd01949">
    <property type="entry name" value="GGDEF"/>
    <property type="match status" value="1"/>
</dbReference>
<dbReference type="Pfam" id="PF00990">
    <property type="entry name" value="GGDEF"/>
    <property type="match status" value="1"/>
</dbReference>
<reference evidence="4" key="1">
    <citation type="submission" date="2016-11" db="EMBL/GenBank/DDBJ databases">
        <authorList>
            <person name="Varghese N."/>
            <person name="Submissions S."/>
        </authorList>
    </citation>
    <scope>NUCLEOTIDE SEQUENCE [LARGE SCALE GENOMIC DNA]</scope>
    <source>
        <strain evidence="4">DSM 15449</strain>
    </source>
</reference>
<evidence type="ECO:0000313" key="4">
    <source>
        <dbReference type="Proteomes" id="UP000183954"/>
    </source>
</evidence>
<dbReference type="GO" id="GO:1902201">
    <property type="term" value="P:negative regulation of bacterial-type flagellum-dependent cell motility"/>
    <property type="evidence" value="ECO:0007669"/>
    <property type="project" value="TreeGrafter"/>
</dbReference>
<dbReference type="STRING" id="1121420.SAMN02746098_01051"/>
<feature type="transmembrane region" description="Helical" evidence="1">
    <location>
        <begin position="14"/>
        <end position="32"/>
    </location>
</feature>
<dbReference type="PANTHER" id="PTHR45138:SF9">
    <property type="entry name" value="DIGUANYLATE CYCLASE DGCM-RELATED"/>
    <property type="match status" value="1"/>
</dbReference>
<gene>
    <name evidence="3" type="ORF">SAMN02746098_01051</name>
</gene>
<dbReference type="InterPro" id="IPR043128">
    <property type="entry name" value="Rev_trsase/Diguanyl_cyclase"/>
</dbReference>
<dbReference type="RefSeq" id="WP_073028374.1">
    <property type="nucleotide sequence ID" value="NZ_FQXJ01000004.1"/>
</dbReference>
<dbReference type="SUPFAM" id="SSF55073">
    <property type="entry name" value="Nucleotide cyclase"/>
    <property type="match status" value="1"/>
</dbReference>
<evidence type="ECO:0000313" key="3">
    <source>
        <dbReference type="EMBL" id="SHH65643.1"/>
    </source>
</evidence>
<dbReference type="InterPro" id="IPR029787">
    <property type="entry name" value="Nucleotide_cyclase"/>
</dbReference>